<name>A0ABD3U5Q1_9LAMI</name>
<sequence length="159" mass="17924">MACLNMFNNEQPQGFYNTMGPRISFSNDFSDPQQPIKLENSYREAPVSSDFAFSAPSYTMISADELFFQGKLLPSSENCSKTTTLRDELLAGDDDYEDVSPMLAKGTSRWKEMFGLKRSHIVPNRADKTLDRALESIDEMKSTPQVTCENVFANFKGSF</sequence>
<dbReference type="EMBL" id="JBJXBP010000002">
    <property type="protein sequence ID" value="KAL3843923.1"/>
    <property type="molecule type" value="Genomic_DNA"/>
</dbReference>
<protein>
    <submittedName>
        <fullName evidence="1">Uncharacterized protein</fullName>
    </submittedName>
</protein>
<accession>A0ABD3U5Q1</accession>
<reference evidence="1 2" key="1">
    <citation type="submission" date="2024-12" db="EMBL/GenBank/DDBJ databases">
        <title>The unique morphological basis and parallel evolutionary history of personate flowers in Penstemon.</title>
        <authorList>
            <person name="Depatie T.H."/>
            <person name="Wessinger C.A."/>
        </authorList>
    </citation>
    <scope>NUCLEOTIDE SEQUENCE [LARGE SCALE GENOMIC DNA]</scope>
    <source>
        <strain evidence="1">WTNN_2</strain>
        <tissue evidence="1">Leaf</tissue>
    </source>
</reference>
<dbReference type="PANTHER" id="PTHR31722:SF71">
    <property type="entry name" value="GENOME ASSEMBLY, CHROMOSOME: A05"/>
    <property type="match status" value="1"/>
</dbReference>
<evidence type="ECO:0000313" key="1">
    <source>
        <dbReference type="EMBL" id="KAL3843923.1"/>
    </source>
</evidence>
<keyword evidence="2" id="KW-1185">Reference proteome</keyword>
<dbReference type="PANTHER" id="PTHR31722">
    <property type="entry name" value="OS06G0675200 PROTEIN"/>
    <property type="match status" value="1"/>
</dbReference>
<evidence type="ECO:0000313" key="2">
    <source>
        <dbReference type="Proteomes" id="UP001634393"/>
    </source>
</evidence>
<proteinExistence type="predicted"/>
<dbReference type="AlphaFoldDB" id="A0ABD3U5Q1"/>
<comment type="caution">
    <text evidence="1">The sequence shown here is derived from an EMBL/GenBank/DDBJ whole genome shotgun (WGS) entry which is preliminary data.</text>
</comment>
<dbReference type="Proteomes" id="UP001634393">
    <property type="component" value="Unassembled WGS sequence"/>
</dbReference>
<gene>
    <name evidence="1" type="ORF">ACJIZ3_001326</name>
</gene>
<organism evidence="1 2">
    <name type="scientific">Penstemon smallii</name>
    <dbReference type="NCBI Taxonomy" id="265156"/>
    <lineage>
        <taxon>Eukaryota</taxon>
        <taxon>Viridiplantae</taxon>
        <taxon>Streptophyta</taxon>
        <taxon>Embryophyta</taxon>
        <taxon>Tracheophyta</taxon>
        <taxon>Spermatophyta</taxon>
        <taxon>Magnoliopsida</taxon>
        <taxon>eudicotyledons</taxon>
        <taxon>Gunneridae</taxon>
        <taxon>Pentapetalae</taxon>
        <taxon>asterids</taxon>
        <taxon>lamiids</taxon>
        <taxon>Lamiales</taxon>
        <taxon>Plantaginaceae</taxon>
        <taxon>Cheloneae</taxon>
        <taxon>Penstemon</taxon>
    </lineage>
</organism>